<dbReference type="GO" id="GO:0016020">
    <property type="term" value="C:membrane"/>
    <property type="evidence" value="ECO:0007669"/>
    <property type="project" value="TreeGrafter"/>
</dbReference>
<comment type="caution">
    <text evidence="2">The sequence shown here is derived from an EMBL/GenBank/DDBJ whole genome shotgun (WGS) entry which is preliminary data.</text>
</comment>
<evidence type="ECO:0000256" key="1">
    <source>
        <dbReference type="SAM" id="Phobius"/>
    </source>
</evidence>
<proteinExistence type="predicted"/>
<accession>A0AA36C5P4</accession>
<organism evidence="2 3">
    <name type="scientific">Mesorhabditis spiculigera</name>
    <dbReference type="NCBI Taxonomy" id="96644"/>
    <lineage>
        <taxon>Eukaryota</taxon>
        <taxon>Metazoa</taxon>
        <taxon>Ecdysozoa</taxon>
        <taxon>Nematoda</taxon>
        <taxon>Chromadorea</taxon>
        <taxon>Rhabditida</taxon>
        <taxon>Rhabditina</taxon>
        <taxon>Rhabditomorpha</taxon>
        <taxon>Rhabditoidea</taxon>
        <taxon>Rhabditidae</taxon>
        <taxon>Mesorhabditinae</taxon>
        <taxon>Mesorhabditis</taxon>
    </lineage>
</organism>
<protein>
    <submittedName>
        <fullName evidence="2">Uncharacterized protein</fullName>
    </submittedName>
</protein>
<keyword evidence="3" id="KW-1185">Reference proteome</keyword>
<dbReference type="InterPro" id="IPR050879">
    <property type="entry name" value="Acyltransferase_3"/>
</dbReference>
<evidence type="ECO:0000313" key="3">
    <source>
        <dbReference type="Proteomes" id="UP001177023"/>
    </source>
</evidence>
<name>A0AA36C5P4_9BILA</name>
<dbReference type="PANTHER" id="PTHR23028">
    <property type="entry name" value="ACETYLTRANSFERASE"/>
    <property type="match status" value="1"/>
</dbReference>
<dbReference type="PANTHER" id="PTHR23028:SF53">
    <property type="entry name" value="ACYL_TRANSF_3 DOMAIN-CONTAINING PROTEIN"/>
    <property type="match status" value="1"/>
</dbReference>
<reference evidence="2" key="1">
    <citation type="submission" date="2023-06" db="EMBL/GenBank/DDBJ databases">
        <authorList>
            <person name="Delattre M."/>
        </authorList>
    </citation>
    <scope>NUCLEOTIDE SEQUENCE</scope>
    <source>
        <strain evidence="2">AF72</strain>
    </source>
</reference>
<keyword evidence="1" id="KW-1133">Transmembrane helix</keyword>
<feature type="transmembrane region" description="Helical" evidence="1">
    <location>
        <begin position="53"/>
        <end position="76"/>
    </location>
</feature>
<dbReference type="Proteomes" id="UP001177023">
    <property type="component" value="Unassembled WGS sequence"/>
</dbReference>
<dbReference type="AlphaFoldDB" id="A0AA36C5P4"/>
<evidence type="ECO:0000313" key="2">
    <source>
        <dbReference type="EMBL" id="CAJ0559485.1"/>
    </source>
</evidence>
<gene>
    <name evidence="2" type="ORF">MSPICULIGERA_LOCUS1281</name>
</gene>
<dbReference type="GO" id="GO:0000271">
    <property type="term" value="P:polysaccharide biosynthetic process"/>
    <property type="evidence" value="ECO:0007669"/>
    <property type="project" value="TreeGrafter"/>
</dbReference>
<sequence>MARDADDYFAEDTSKLPFLHVWSLAVEMQFYLVAPLLFILGKIEIRGRSINKPIVIVAFALALFYSIQATEIAAFYEP</sequence>
<keyword evidence="1" id="KW-0472">Membrane</keyword>
<feature type="non-terminal residue" evidence="2">
    <location>
        <position position="1"/>
    </location>
</feature>
<keyword evidence="1" id="KW-0812">Transmembrane</keyword>
<feature type="transmembrane region" description="Helical" evidence="1">
    <location>
        <begin position="20"/>
        <end position="41"/>
    </location>
</feature>
<dbReference type="EMBL" id="CATQJA010000355">
    <property type="protein sequence ID" value="CAJ0559485.1"/>
    <property type="molecule type" value="Genomic_DNA"/>
</dbReference>